<keyword evidence="2" id="KW-1185">Reference proteome</keyword>
<reference evidence="1 2" key="1">
    <citation type="submission" date="2024-11" db="EMBL/GenBank/DDBJ databases">
        <authorList>
            <person name="Heng Y.C."/>
            <person name="Lim A.C.H."/>
            <person name="Lee J.K.Y."/>
            <person name="Kittelmann S."/>
        </authorList>
    </citation>
    <scope>NUCLEOTIDE SEQUENCE [LARGE SCALE GENOMIC DNA]</scope>
    <source>
        <strain evidence="1 2">WILCCON 0269</strain>
    </source>
</reference>
<accession>A0ABW8SNN9</accession>
<dbReference type="EMBL" id="JBJHZX010000024">
    <property type="protein sequence ID" value="MFL0196966.1"/>
    <property type="molecule type" value="Genomic_DNA"/>
</dbReference>
<sequence length="179" mass="20406">MKVAEMQVPKDGLIKLSEMARGKTYFISFEKPVVISIRGVKILDVGKIRLINSGNFIDLTLFLKGVAFCTTTFEFGHNLRLKRDDYYEHVDVFVLEEIEKVKIQSKTVGSLKNLNQGLENFTNKCKDLSCCTLEQLLTLYANIAILIDKSMDDYSKEIAYPAQDLQSFIHAELENRINS</sequence>
<protein>
    <recommendedName>
        <fullName evidence="3">DUF2357 domain-containing protein</fullName>
    </recommendedName>
</protein>
<evidence type="ECO:0000313" key="2">
    <source>
        <dbReference type="Proteomes" id="UP001623660"/>
    </source>
</evidence>
<evidence type="ECO:0008006" key="3">
    <source>
        <dbReference type="Google" id="ProtNLM"/>
    </source>
</evidence>
<comment type="caution">
    <text evidence="1">The sequence shown here is derived from an EMBL/GenBank/DDBJ whole genome shotgun (WGS) entry which is preliminary data.</text>
</comment>
<proteinExistence type="predicted"/>
<name>A0ABW8SNN9_9CLOT</name>
<dbReference type="RefSeq" id="WP_406793072.1">
    <property type="nucleotide sequence ID" value="NZ_JBJHZX010000024.1"/>
</dbReference>
<organism evidence="1 2">
    <name type="scientific">Candidatus Clostridium eludens</name>
    <dbReference type="NCBI Taxonomy" id="3381663"/>
    <lineage>
        <taxon>Bacteria</taxon>
        <taxon>Bacillati</taxon>
        <taxon>Bacillota</taxon>
        <taxon>Clostridia</taxon>
        <taxon>Eubacteriales</taxon>
        <taxon>Clostridiaceae</taxon>
        <taxon>Clostridium</taxon>
    </lineage>
</organism>
<gene>
    <name evidence="1" type="ORF">ACJDU8_15570</name>
</gene>
<evidence type="ECO:0000313" key="1">
    <source>
        <dbReference type="EMBL" id="MFL0196966.1"/>
    </source>
</evidence>
<dbReference type="Proteomes" id="UP001623660">
    <property type="component" value="Unassembled WGS sequence"/>
</dbReference>